<dbReference type="STRING" id="1891926.Fuma_03694"/>
<organism evidence="2 3">
    <name type="scientific">Fuerstiella marisgermanici</name>
    <dbReference type="NCBI Taxonomy" id="1891926"/>
    <lineage>
        <taxon>Bacteria</taxon>
        <taxon>Pseudomonadati</taxon>
        <taxon>Planctomycetota</taxon>
        <taxon>Planctomycetia</taxon>
        <taxon>Planctomycetales</taxon>
        <taxon>Planctomycetaceae</taxon>
        <taxon>Fuerstiella</taxon>
    </lineage>
</organism>
<dbReference type="AlphaFoldDB" id="A0A1P8WJ41"/>
<dbReference type="EMBL" id="CP017641">
    <property type="protein sequence ID" value="APZ94073.1"/>
    <property type="molecule type" value="Genomic_DNA"/>
</dbReference>
<evidence type="ECO:0000313" key="3">
    <source>
        <dbReference type="Proteomes" id="UP000187735"/>
    </source>
</evidence>
<feature type="repeat" description="TPR" evidence="1">
    <location>
        <begin position="67"/>
        <end position="100"/>
    </location>
</feature>
<dbReference type="Pfam" id="PF14559">
    <property type="entry name" value="TPR_19"/>
    <property type="match status" value="1"/>
</dbReference>
<protein>
    <submittedName>
        <fullName evidence="2">Putative PEP-CTERM system TPR-repeat lipoprotein</fullName>
    </submittedName>
</protein>
<evidence type="ECO:0000313" key="2">
    <source>
        <dbReference type="EMBL" id="APZ94073.1"/>
    </source>
</evidence>
<dbReference type="Gene3D" id="1.25.40.10">
    <property type="entry name" value="Tetratricopeptide repeat domain"/>
    <property type="match status" value="1"/>
</dbReference>
<evidence type="ECO:0000256" key="1">
    <source>
        <dbReference type="PROSITE-ProRule" id="PRU00339"/>
    </source>
</evidence>
<accession>A0A1P8WJ41</accession>
<reference evidence="2 3" key="1">
    <citation type="journal article" date="2016" name="Front. Microbiol.">
        <title>Fuerstia marisgermanicae gen. nov., sp. nov., an Unusual Member of the Phylum Planctomycetes from the German Wadden Sea.</title>
        <authorList>
            <person name="Kohn T."/>
            <person name="Heuer A."/>
            <person name="Jogler M."/>
            <person name="Vollmers J."/>
            <person name="Boedeker C."/>
            <person name="Bunk B."/>
            <person name="Rast P."/>
            <person name="Borchert D."/>
            <person name="Glockner I."/>
            <person name="Freese H.M."/>
            <person name="Klenk H.P."/>
            <person name="Overmann J."/>
            <person name="Kaster A.K."/>
            <person name="Rohde M."/>
            <person name="Wiegand S."/>
            <person name="Jogler C."/>
        </authorList>
    </citation>
    <scope>NUCLEOTIDE SEQUENCE [LARGE SCALE GENOMIC DNA]</scope>
    <source>
        <strain evidence="2 3">NH11</strain>
    </source>
</reference>
<dbReference type="PROSITE" id="PS50005">
    <property type="entry name" value="TPR"/>
    <property type="match status" value="2"/>
</dbReference>
<dbReference type="SMART" id="SM00028">
    <property type="entry name" value="TPR"/>
    <property type="match status" value="2"/>
</dbReference>
<feature type="repeat" description="TPR" evidence="1">
    <location>
        <begin position="33"/>
        <end position="66"/>
    </location>
</feature>
<dbReference type="InterPro" id="IPR019734">
    <property type="entry name" value="TPR_rpt"/>
</dbReference>
<keyword evidence="1" id="KW-0802">TPR repeat</keyword>
<dbReference type="SUPFAM" id="SSF48452">
    <property type="entry name" value="TPR-like"/>
    <property type="match status" value="1"/>
</dbReference>
<dbReference type="KEGG" id="fmr:Fuma_03694"/>
<gene>
    <name evidence="2" type="ORF">Fuma_03694</name>
</gene>
<dbReference type="InterPro" id="IPR011990">
    <property type="entry name" value="TPR-like_helical_dom_sf"/>
</dbReference>
<keyword evidence="2" id="KW-0449">Lipoprotein</keyword>
<proteinExistence type="predicted"/>
<dbReference type="Proteomes" id="UP000187735">
    <property type="component" value="Chromosome"/>
</dbReference>
<sequence length="454" mass="49950">MHAAVGQQSDAGNPDQEMLTLLQKMVQEDPTRSDSWRLIGRIYQKQGDTAQAKKAFERALQEQADNIAAHSDLGDLLSDLGQSEAAAAHYSAVMSLGPESSYAAELSKRGFGNTGSSNAPSMADSTTIDEDELNSINLIGYEIQTFDGADDLDRILDVIESDTTTPTDRFRAVFEVGTLYNTNLSLTPISRSLRTGDGASAQLFISPSLEWIAFDNGRMRVGPLGRGYFTFNESNFDSLNLASFQPGLFVERDFEWADHPLIGRVDYVYSTDFLGGDHFGDRHSVTASLTAILPDSDAIYSYFTTSFADFTEDGVTPSVESLDGPAYTAGVSRFFTTESKWIPAWSLGADLEHAATRGADFRYSAANLHTDVTIQLNEKLSLIPKAGVGYRHYPDFTGAVDRDETTWRVGARLRWQCTKLFSVSAIVGYDRFASDNEEFDTDRTEAGIVFTFTH</sequence>
<keyword evidence="3" id="KW-1185">Reference proteome</keyword>
<name>A0A1P8WJ41_9PLAN</name>